<evidence type="ECO:0000313" key="3">
    <source>
        <dbReference type="Proteomes" id="UP001630127"/>
    </source>
</evidence>
<organism evidence="2 3">
    <name type="scientific">Cinchona calisaya</name>
    <dbReference type="NCBI Taxonomy" id="153742"/>
    <lineage>
        <taxon>Eukaryota</taxon>
        <taxon>Viridiplantae</taxon>
        <taxon>Streptophyta</taxon>
        <taxon>Embryophyta</taxon>
        <taxon>Tracheophyta</taxon>
        <taxon>Spermatophyta</taxon>
        <taxon>Magnoliopsida</taxon>
        <taxon>eudicotyledons</taxon>
        <taxon>Gunneridae</taxon>
        <taxon>Pentapetalae</taxon>
        <taxon>asterids</taxon>
        <taxon>lamiids</taxon>
        <taxon>Gentianales</taxon>
        <taxon>Rubiaceae</taxon>
        <taxon>Cinchonoideae</taxon>
        <taxon>Cinchoneae</taxon>
        <taxon>Cinchona</taxon>
    </lineage>
</organism>
<protein>
    <submittedName>
        <fullName evidence="2">Uncharacterized protein</fullName>
    </submittedName>
</protein>
<dbReference type="AlphaFoldDB" id="A0ABD3B5N9"/>
<name>A0ABD3B5N9_9GENT</name>
<keyword evidence="3" id="KW-1185">Reference proteome</keyword>
<sequence>MGGVLFCDLKGAESRERNTDLGPGVHGSPRVHKTDDGPPSSGKTTMLLALAEKLDPELQDSRARFTHFCRIGAVDRRSVIGDDEMG</sequence>
<comment type="caution">
    <text evidence="2">The sequence shown here is derived from an EMBL/GenBank/DDBJ whole genome shotgun (WGS) entry which is preliminary data.</text>
</comment>
<proteinExistence type="predicted"/>
<evidence type="ECO:0000313" key="2">
    <source>
        <dbReference type="EMBL" id="KAL3538648.1"/>
    </source>
</evidence>
<dbReference type="Proteomes" id="UP001630127">
    <property type="component" value="Unassembled WGS sequence"/>
</dbReference>
<gene>
    <name evidence="2" type="ORF">ACH5RR_002014</name>
</gene>
<evidence type="ECO:0000256" key="1">
    <source>
        <dbReference type="SAM" id="MobiDB-lite"/>
    </source>
</evidence>
<dbReference type="EMBL" id="JBJUIK010000001">
    <property type="protein sequence ID" value="KAL3538648.1"/>
    <property type="molecule type" value="Genomic_DNA"/>
</dbReference>
<accession>A0ABD3B5N9</accession>
<reference evidence="2 3" key="1">
    <citation type="submission" date="2024-11" db="EMBL/GenBank/DDBJ databases">
        <title>A near-complete genome assembly of Cinchona calisaya.</title>
        <authorList>
            <person name="Lian D.C."/>
            <person name="Zhao X.W."/>
            <person name="Wei L."/>
        </authorList>
    </citation>
    <scope>NUCLEOTIDE SEQUENCE [LARGE SCALE GENOMIC DNA]</scope>
    <source>
        <tissue evidence="2">Nenye</tissue>
    </source>
</reference>
<feature type="region of interest" description="Disordered" evidence="1">
    <location>
        <begin position="15"/>
        <end position="43"/>
    </location>
</feature>